<dbReference type="CDD" id="cd16926">
    <property type="entry name" value="HATPase_MutL-MLH-PMS-like"/>
    <property type="match status" value="1"/>
</dbReference>
<feature type="domain" description="DNA mismatch repair protein S5" evidence="7">
    <location>
        <begin position="209"/>
        <end position="327"/>
    </location>
</feature>
<dbReference type="OrthoDB" id="9763467at2"/>
<keyword evidence="4 5" id="KW-0234">DNA repair</keyword>
<dbReference type="GO" id="GO:0032300">
    <property type="term" value="C:mismatch repair complex"/>
    <property type="evidence" value="ECO:0007669"/>
    <property type="project" value="InterPro"/>
</dbReference>
<name>A0A1I4VYB8_9BACT</name>
<dbReference type="STRING" id="39841.SAMN05660836_02519"/>
<dbReference type="GO" id="GO:0030983">
    <property type="term" value="F:mismatched DNA binding"/>
    <property type="evidence" value="ECO:0007669"/>
    <property type="project" value="InterPro"/>
</dbReference>
<evidence type="ECO:0000256" key="3">
    <source>
        <dbReference type="ARBA" id="ARBA00022763"/>
    </source>
</evidence>
<proteinExistence type="inferred from homology"/>
<dbReference type="InterPro" id="IPR014762">
    <property type="entry name" value="DNA_mismatch_repair_CS"/>
</dbReference>
<evidence type="ECO:0000313" key="9">
    <source>
        <dbReference type="Proteomes" id="UP000199611"/>
    </source>
</evidence>
<dbReference type="GO" id="GO:0005524">
    <property type="term" value="F:ATP binding"/>
    <property type="evidence" value="ECO:0007669"/>
    <property type="project" value="InterPro"/>
</dbReference>
<dbReference type="InterPro" id="IPR014790">
    <property type="entry name" value="MutL_C"/>
</dbReference>
<keyword evidence="9" id="KW-1185">Reference proteome</keyword>
<dbReference type="PROSITE" id="PS00058">
    <property type="entry name" value="DNA_MISMATCH_REPAIR_1"/>
    <property type="match status" value="1"/>
</dbReference>
<dbReference type="Gene3D" id="3.30.230.10">
    <property type="match status" value="1"/>
</dbReference>
<dbReference type="InterPro" id="IPR013507">
    <property type="entry name" value="DNA_mismatch_S5_2-like"/>
</dbReference>
<dbReference type="Pfam" id="PF08676">
    <property type="entry name" value="MutL_C"/>
    <property type="match status" value="1"/>
</dbReference>
<dbReference type="Pfam" id="PF13589">
    <property type="entry name" value="HATPase_c_3"/>
    <property type="match status" value="1"/>
</dbReference>
<dbReference type="SMART" id="SM00853">
    <property type="entry name" value="MutL_C"/>
    <property type="match status" value="1"/>
</dbReference>
<evidence type="ECO:0000259" key="7">
    <source>
        <dbReference type="SMART" id="SM01340"/>
    </source>
</evidence>
<dbReference type="Gene3D" id="3.30.565.10">
    <property type="entry name" value="Histidine kinase-like ATPase, C-terminal domain"/>
    <property type="match status" value="1"/>
</dbReference>
<dbReference type="AlphaFoldDB" id="A0A1I4VYB8"/>
<organism evidence="8 9">
    <name type="scientific">Thermodesulforhabdus norvegica</name>
    <dbReference type="NCBI Taxonomy" id="39841"/>
    <lineage>
        <taxon>Bacteria</taxon>
        <taxon>Pseudomonadati</taxon>
        <taxon>Thermodesulfobacteriota</taxon>
        <taxon>Syntrophobacteria</taxon>
        <taxon>Syntrophobacterales</taxon>
        <taxon>Thermodesulforhabdaceae</taxon>
        <taxon>Thermodesulforhabdus</taxon>
    </lineage>
</organism>
<dbReference type="SUPFAM" id="SSF55874">
    <property type="entry name" value="ATPase domain of HSP90 chaperone/DNA topoisomerase II/histidine kinase"/>
    <property type="match status" value="1"/>
</dbReference>
<dbReference type="GO" id="GO:0016887">
    <property type="term" value="F:ATP hydrolysis activity"/>
    <property type="evidence" value="ECO:0007669"/>
    <property type="project" value="InterPro"/>
</dbReference>
<dbReference type="SMART" id="SM01340">
    <property type="entry name" value="DNA_mis_repair"/>
    <property type="match status" value="1"/>
</dbReference>
<keyword evidence="3 5" id="KW-0227">DNA damage</keyword>
<evidence type="ECO:0000256" key="4">
    <source>
        <dbReference type="ARBA" id="ARBA00023204"/>
    </source>
</evidence>
<dbReference type="NCBIfam" id="TIGR00585">
    <property type="entry name" value="mutl"/>
    <property type="match status" value="1"/>
</dbReference>
<dbReference type="CDD" id="cd00782">
    <property type="entry name" value="MutL_Trans"/>
    <property type="match status" value="1"/>
</dbReference>
<protein>
    <recommendedName>
        <fullName evidence="2 5">DNA mismatch repair protein MutL</fullName>
    </recommendedName>
</protein>
<feature type="domain" description="MutL C-terminal dimerisation" evidence="6">
    <location>
        <begin position="387"/>
        <end position="525"/>
    </location>
</feature>
<dbReference type="InterPro" id="IPR002099">
    <property type="entry name" value="MutL/Mlh/PMS"/>
</dbReference>
<dbReference type="Pfam" id="PF01119">
    <property type="entry name" value="DNA_mis_repair"/>
    <property type="match status" value="1"/>
</dbReference>
<dbReference type="EMBL" id="FOUU01000012">
    <property type="protein sequence ID" value="SFN06175.1"/>
    <property type="molecule type" value="Genomic_DNA"/>
</dbReference>
<evidence type="ECO:0000256" key="5">
    <source>
        <dbReference type="HAMAP-Rule" id="MF_00149"/>
    </source>
</evidence>
<dbReference type="InterPro" id="IPR014721">
    <property type="entry name" value="Ribsml_uS5_D2-typ_fold_subgr"/>
</dbReference>
<evidence type="ECO:0000256" key="1">
    <source>
        <dbReference type="ARBA" id="ARBA00006082"/>
    </source>
</evidence>
<gene>
    <name evidence="5" type="primary">mutL</name>
    <name evidence="8" type="ORF">SAMN05660836_02519</name>
</gene>
<comment type="similarity">
    <text evidence="1 5">Belongs to the DNA mismatch repair MutL/HexB family.</text>
</comment>
<dbReference type="InterPro" id="IPR036890">
    <property type="entry name" value="HATPase_C_sf"/>
</dbReference>
<dbReference type="InterPro" id="IPR038973">
    <property type="entry name" value="MutL/Mlh/Pms-like"/>
</dbReference>
<evidence type="ECO:0000313" key="8">
    <source>
        <dbReference type="EMBL" id="SFN06175.1"/>
    </source>
</evidence>
<dbReference type="Gene3D" id="3.30.1370.100">
    <property type="entry name" value="MutL, C-terminal domain, regulatory subdomain"/>
    <property type="match status" value="1"/>
</dbReference>
<dbReference type="GO" id="GO:0140664">
    <property type="term" value="F:ATP-dependent DNA damage sensor activity"/>
    <property type="evidence" value="ECO:0007669"/>
    <property type="project" value="InterPro"/>
</dbReference>
<evidence type="ECO:0000259" key="6">
    <source>
        <dbReference type="SMART" id="SM00853"/>
    </source>
</evidence>
<dbReference type="InterPro" id="IPR037198">
    <property type="entry name" value="MutL_C_sf"/>
</dbReference>
<accession>A0A1I4VYB8</accession>
<dbReference type="InterPro" id="IPR020568">
    <property type="entry name" value="Ribosomal_Su5_D2-typ_SF"/>
</dbReference>
<dbReference type="GO" id="GO:0006298">
    <property type="term" value="P:mismatch repair"/>
    <property type="evidence" value="ECO:0007669"/>
    <property type="project" value="UniProtKB-UniRule"/>
</dbReference>
<dbReference type="FunFam" id="3.30.565.10:FF:000003">
    <property type="entry name" value="DNA mismatch repair endonuclease MutL"/>
    <property type="match status" value="1"/>
</dbReference>
<reference evidence="8 9" key="1">
    <citation type="submission" date="2016-10" db="EMBL/GenBank/DDBJ databases">
        <authorList>
            <person name="de Groot N.N."/>
        </authorList>
    </citation>
    <scope>NUCLEOTIDE SEQUENCE [LARGE SCALE GENOMIC DNA]</scope>
    <source>
        <strain evidence="8 9">DSM 9990</strain>
    </source>
</reference>
<dbReference type="PANTHER" id="PTHR10073">
    <property type="entry name" value="DNA MISMATCH REPAIR PROTEIN MLH, PMS, MUTL"/>
    <property type="match status" value="1"/>
</dbReference>
<dbReference type="InterPro" id="IPR042120">
    <property type="entry name" value="MutL_C_dimsub"/>
</dbReference>
<dbReference type="RefSeq" id="WP_093396271.1">
    <property type="nucleotide sequence ID" value="NZ_FOUU01000012.1"/>
</dbReference>
<evidence type="ECO:0000256" key="2">
    <source>
        <dbReference type="ARBA" id="ARBA00021975"/>
    </source>
</evidence>
<dbReference type="Gene3D" id="3.30.1540.20">
    <property type="entry name" value="MutL, C-terminal domain, dimerisation subdomain"/>
    <property type="match status" value="1"/>
</dbReference>
<dbReference type="InterPro" id="IPR020667">
    <property type="entry name" value="DNA_mismatch_repair_MutL"/>
</dbReference>
<dbReference type="InterPro" id="IPR042121">
    <property type="entry name" value="MutL_C_regsub"/>
</dbReference>
<sequence length="568" mass="64317">MGKIRILPDVLCNKIAAGEVIERPAAVVKELVENSIDAGADNITVIIEGGGKKLVEVTDNGEGMDREDALLALERHATSKISSPDDLYRIGTLGFRGEALASIAAVSRLRMVTRSRGEELGTEVFVEGGTIREVNDTGCPVGCRVTVRDLFFNLPARKRFLKAETTERYHIVDFLQRIALAYPGIHFRLCQGSKIVFDYPKTGDLSRRVGQVLGWDIAEKLVYFSGERDGYRFQGFISPPELTFPSWKHLYLFVNGRSVRDSTLSRIIRDGFSGYIPADEYPAAVIFLEVPAELVDVNVHPTKREVRFREPSRINGLLGDEIRSALSRIDLARRSLPGKKFTSSSVYCAEQSLNTLLKPREVERDLKLEERITRWTDNPDFFARLQYLCQIDGTYLACRDEKGIVIIDVHAAHERILYNRLSRTSFPLMSQRLVRPILVELSAEETERLEDRCETLKVLGYDVDKLDMSAAMIRSVPAILPPCRHDAVVKDLIKTLDHGLGISELVDLFVKTVACHNAIRGAAYLREEEIKWLLTEMDREMEVLTCPHGRPTWIRLTRQEVDRLFKRT</sequence>
<dbReference type="SUPFAM" id="SSF54211">
    <property type="entry name" value="Ribosomal protein S5 domain 2-like"/>
    <property type="match status" value="1"/>
</dbReference>
<dbReference type="PANTHER" id="PTHR10073:SF12">
    <property type="entry name" value="DNA MISMATCH REPAIR PROTEIN MLH1"/>
    <property type="match status" value="1"/>
</dbReference>
<comment type="function">
    <text evidence="5">This protein is involved in the repair of mismatches in DNA. It is required for dam-dependent methyl-directed DNA mismatch repair. May act as a 'molecular matchmaker', a protein that promotes the formation of a stable complex between two or more DNA-binding proteins in an ATP-dependent manner without itself being part of a final effector complex.</text>
</comment>
<dbReference type="Proteomes" id="UP000199611">
    <property type="component" value="Unassembled WGS sequence"/>
</dbReference>
<dbReference type="SUPFAM" id="SSF118116">
    <property type="entry name" value="DNA mismatch repair protein MutL"/>
    <property type="match status" value="1"/>
</dbReference>
<dbReference type="HAMAP" id="MF_00149">
    <property type="entry name" value="DNA_mis_repair"/>
    <property type="match status" value="1"/>
</dbReference>